<dbReference type="InterPro" id="IPR027417">
    <property type="entry name" value="P-loop_NTPase"/>
</dbReference>
<dbReference type="InterPro" id="IPR007694">
    <property type="entry name" value="DNA_helicase_DnaB-like_C"/>
</dbReference>
<dbReference type="Pfam" id="PF13662">
    <property type="entry name" value="Toprim_4"/>
    <property type="match status" value="1"/>
</dbReference>
<dbReference type="PANTHER" id="PTHR12873">
    <property type="entry name" value="T7-LIKE MITOCHONDRIAL DNA HELICASE"/>
    <property type="match status" value="1"/>
</dbReference>
<dbReference type="RefSeq" id="WP_011511731.1">
    <property type="nucleotide sequence ID" value="NC_007964.1"/>
</dbReference>
<dbReference type="CDD" id="cd01029">
    <property type="entry name" value="TOPRIM_primases"/>
    <property type="match status" value="1"/>
</dbReference>
<accession>Q1QI69</accession>
<evidence type="ECO:0000313" key="3">
    <source>
        <dbReference type="EMBL" id="ABE64078.1"/>
    </source>
</evidence>
<dbReference type="Gene3D" id="3.40.1360.10">
    <property type="match status" value="1"/>
</dbReference>
<evidence type="ECO:0000313" key="4">
    <source>
        <dbReference type="Proteomes" id="UP000001953"/>
    </source>
</evidence>
<dbReference type="SUPFAM" id="SSF52540">
    <property type="entry name" value="P-loop containing nucleoside triphosphate hydrolases"/>
    <property type="match status" value="1"/>
</dbReference>
<dbReference type="KEGG" id="nha:Nham_3347"/>
<name>Q1QI69_NITHX</name>
<dbReference type="GO" id="GO:0043139">
    <property type="term" value="F:5'-3' DNA helicase activity"/>
    <property type="evidence" value="ECO:0007669"/>
    <property type="project" value="InterPro"/>
</dbReference>
<keyword evidence="4" id="KW-1185">Reference proteome</keyword>
<dbReference type="eggNOG" id="COG0305">
    <property type="taxonomic scope" value="Bacteria"/>
</dbReference>
<feature type="domain" description="SF4 helicase" evidence="2">
    <location>
        <begin position="252"/>
        <end position="515"/>
    </location>
</feature>
<dbReference type="PROSITE" id="PS51199">
    <property type="entry name" value="SF4_HELICASE"/>
    <property type="match status" value="1"/>
</dbReference>
<dbReference type="InterPro" id="IPR034154">
    <property type="entry name" value="TOPRIM_DnaG/twinkle"/>
</dbReference>
<dbReference type="GO" id="GO:0006260">
    <property type="term" value="P:DNA replication"/>
    <property type="evidence" value="ECO:0007669"/>
    <property type="project" value="InterPro"/>
</dbReference>
<dbReference type="AlphaFoldDB" id="Q1QI69"/>
<sequence>MTLSRRAEEWFAARAIDLEIVSRMGIYSAKRDATGDSGAVIPDPSGDILVFPYLENETEIAAKYRGKPRPDGSKVIWQRANGRRTFYNADVLDDPKLSDGSAALVITEGEPDCLAVLSAGYPFAVSVPDGAPPDKDAHGNKLPPVPETADDVDPNNDDKYRFLVNNWERLKKIKRFILMTDDDGPGHRLRDELARRLGRVRCSFVSYPDCGDRKPDANEVLIRHGASTVVDMIANATPYPVKGIYRMSEFPDPPAMQPVTTGWGRLDLPVQEGMAGLMMELGLFMTVLGIPGSGKSTWTTQLAANIARVHGWNIGIATFEMKVKPYMQKLLRNAYLGQPASEVHPLDPRLKAADQFIEQRFMFMSCEIDDDAEDPTIDWVLDRASDAVIRFGLNVLIIDPWNELEHHRRRDESLTEYVGRAIKKLKRFARVNNVLVIVVIHPTKEGGLKGAGSLSLYDAADSSHWVNKADYGIKIESDHQNQQLTVEVGKIRHRPTGRRGRTIFQYIPEMELISE</sequence>
<reference evidence="3 4" key="1">
    <citation type="submission" date="2006-03" db="EMBL/GenBank/DDBJ databases">
        <title>Complete sequence of chromosome of Nitrobacter hamburgensis X14.</title>
        <authorList>
            <consortium name="US DOE Joint Genome Institute"/>
            <person name="Copeland A."/>
            <person name="Lucas S."/>
            <person name="Lapidus A."/>
            <person name="Barry K."/>
            <person name="Detter J.C."/>
            <person name="Glavina del Rio T."/>
            <person name="Hammon N."/>
            <person name="Israni S."/>
            <person name="Dalin E."/>
            <person name="Tice H."/>
            <person name="Pitluck S."/>
            <person name="Chain P."/>
            <person name="Malfatti S."/>
            <person name="Shin M."/>
            <person name="Vergez L."/>
            <person name="Schmutz J."/>
            <person name="Larimer F."/>
            <person name="Land M."/>
            <person name="Hauser L."/>
            <person name="Kyrpides N."/>
            <person name="Ivanova N."/>
            <person name="Ward B."/>
            <person name="Arp D."/>
            <person name="Klotz M."/>
            <person name="Stein L."/>
            <person name="O'Mullan G."/>
            <person name="Starkenburg S."/>
            <person name="Sayavedra L."/>
            <person name="Poret-Peterson A.T."/>
            <person name="Gentry M.E."/>
            <person name="Bruce D."/>
            <person name="Richardson P."/>
        </authorList>
    </citation>
    <scope>NUCLEOTIDE SEQUENCE [LARGE SCALE GENOMIC DNA]</scope>
    <source>
        <strain evidence="4">DSM 10229 / NCIMB 13809 / X14</strain>
    </source>
</reference>
<dbReference type="Proteomes" id="UP000001953">
    <property type="component" value="Chromosome"/>
</dbReference>
<evidence type="ECO:0000259" key="2">
    <source>
        <dbReference type="PROSITE" id="PS51199"/>
    </source>
</evidence>
<organism evidence="3 4">
    <name type="scientific">Nitrobacter hamburgensis (strain DSM 10229 / NCIMB 13809 / X14)</name>
    <dbReference type="NCBI Taxonomy" id="323097"/>
    <lineage>
        <taxon>Bacteria</taxon>
        <taxon>Pseudomonadati</taxon>
        <taxon>Pseudomonadota</taxon>
        <taxon>Alphaproteobacteria</taxon>
        <taxon>Hyphomicrobiales</taxon>
        <taxon>Nitrobacteraceae</taxon>
        <taxon>Nitrobacter</taxon>
    </lineage>
</organism>
<protein>
    <submittedName>
        <fullName evidence="3">Toprim domain-containing protein</fullName>
    </submittedName>
</protein>
<dbReference type="PANTHER" id="PTHR12873:SF0">
    <property type="entry name" value="TWINKLE MTDNA HELICASE"/>
    <property type="match status" value="1"/>
</dbReference>
<dbReference type="InterPro" id="IPR027032">
    <property type="entry name" value="Twinkle-like"/>
</dbReference>
<dbReference type="OrthoDB" id="1038270at2"/>
<dbReference type="STRING" id="323097.Nham_3347"/>
<dbReference type="Pfam" id="PF13481">
    <property type="entry name" value="AAA_25"/>
    <property type="match status" value="1"/>
</dbReference>
<dbReference type="GO" id="GO:0003697">
    <property type="term" value="F:single-stranded DNA binding"/>
    <property type="evidence" value="ECO:0007669"/>
    <property type="project" value="InterPro"/>
</dbReference>
<evidence type="ECO:0000256" key="1">
    <source>
        <dbReference type="SAM" id="MobiDB-lite"/>
    </source>
</evidence>
<gene>
    <name evidence="3" type="ordered locus">Nham_3347</name>
</gene>
<dbReference type="HOGENOM" id="CLU_020382_1_0_5"/>
<proteinExistence type="predicted"/>
<dbReference type="GO" id="GO:0005524">
    <property type="term" value="F:ATP binding"/>
    <property type="evidence" value="ECO:0007669"/>
    <property type="project" value="InterPro"/>
</dbReference>
<feature type="region of interest" description="Disordered" evidence="1">
    <location>
        <begin position="128"/>
        <end position="156"/>
    </location>
</feature>
<dbReference type="InterPro" id="IPR006171">
    <property type="entry name" value="TOPRIM_dom"/>
</dbReference>
<dbReference type="Gene3D" id="3.40.50.300">
    <property type="entry name" value="P-loop containing nucleotide triphosphate hydrolases"/>
    <property type="match status" value="1"/>
</dbReference>
<dbReference type="EMBL" id="CP000319">
    <property type="protein sequence ID" value="ABE64078.1"/>
    <property type="molecule type" value="Genomic_DNA"/>
</dbReference>